<feature type="disulfide bond" evidence="2">
    <location>
        <begin position="92"/>
        <end position="101"/>
    </location>
</feature>
<keyword evidence="2" id="KW-0245">EGF-like domain</keyword>
<evidence type="ECO:0000313" key="4">
    <source>
        <dbReference type="EnsemblMetazoa" id="AMAM013068-PA"/>
    </source>
</evidence>
<dbReference type="VEuPathDB" id="VectorBase:AMAM013068"/>
<dbReference type="PROSITE" id="PS50026">
    <property type="entry name" value="EGF_3"/>
    <property type="match status" value="1"/>
</dbReference>
<proteinExistence type="predicted"/>
<dbReference type="InterPro" id="IPR013111">
    <property type="entry name" value="EGF_extracell"/>
</dbReference>
<dbReference type="Pfam" id="PF07974">
    <property type="entry name" value="EGF_2"/>
    <property type="match status" value="1"/>
</dbReference>
<dbReference type="PROSITE" id="PS00022">
    <property type="entry name" value="EGF_1"/>
    <property type="match status" value="1"/>
</dbReference>
<name>A0A182STH3_9DIPT</name>
<keyword evidence="1 2" id="KW-1015">Disulfide bond</keyword>
<dbReference type="AlphaFoldDB" id="A0A182STH3"/>
<sequence>MPLEYLQMFVYLLHKSKYRRKCGPPPPPSVVVGGRTMDLCRLSLVVLLALSCHFGRTVGSSQGVVGVTNPGDRCSEVRCMNGGVCKNGTCLCPDGWQGSECQFCGGKVR</sequence>
<evidence type="ECO:0000259" key="3">
    <source>
        <dbReference type="PROSITE" id="PS50026"/>
    </source>
</evidence>
<reference evidence="5" key="1">
    <citation type="submission" date="2013-09" db="EMBL/GenBank/DDBJ databases">
        <title>The Genome Sequence of Anopheles maculatus species B.</title>
        <authorList>
            <consortium name="The Broad Institute Genomics Platform"/>
            <person name="Neafsey D.E."/>
            <person name="Besansky N."/>
            <person name="Howell P."/>
            <person name="Walton C."/>
            <person name="Young S.K."/>
            <person name="Zeng Q."/>
            <person name="Gargeya S."/>
            <person name="Fitzgerald M."/>
            <person name="Haas B."/>
            <person name="Abouelleil A."/>
            <person name="Allen A.W."/>
            <person name="Alvarado L."/>
            <person name="Arachchi H.M."/>
            <person name="Berlin A.M."/>
            <person name="Chapman S.B."/>
            <person name="Gainer-Dewar J."/>
            <person name="Goldberg J."/>
            <person name="Griggs A."/>
            <person name="Gujja S."/>
            <person name="Hansen M."/>
            <person name="Howarth C."/>
            <person name="Imamovic A."/>
            <person name="Ireland A."/>
            <person name="Larimer J."/>
            <person name="McCowan C."/>
            <person name="Murphy C."/>
            <person name="Pearson M."/>
            <person name="Poon T.W."/>
            <person name="Priest M."/>
            <person name="Roberts A."/>
            <person name="Saif S."/>
            <person name="Shea T."/>
            <person name="Sisk P."/>
            <person name="Sykes S."/>
            <person name="Wortman J."/>
            <person name="Nusbaum C."/>
            <person name="Birren B."/>
        </authorList>
    </citation>
    <scope>NUCLEOTIDE SEQUENCE [LARGE SCALE GENOMIC DNA]</scope>
    <source>
        <strain evidence="5">maculatus3</strain>
    </source>
</reference>
<evidence type="ECO:0000256" key="1">
    <source>
        <dbReference type="ARBA" id="ARBA00023157"/>
    </source>
</evidence>
<accession>A0A182STH3</accession>
<comment type="caution">
    <text evidence="2">Lacks conserved residue(s) required for the propagation of feature annotation.</text>
</comment>
<reference evidence="4" key="2">
    <citation type="submission" date="2020-05" db="UniProtKB">
        <authorList>
            <consortium name="EnsemblMetazoa"/>
        </authorList>
    </citation>
    <scope>IDENTIFICATION</scope>
    <source>
        <strain evidence="4">maculatus3</strain>
    </source>
</reference>
<dbReference type="EnsemblMetazoa" id="AMAM013068-RA">
    <property type="protein sequence ID" value="AMAM013068-PA"/>
    <property type="gene ID" value="AMAM013068"/>
</dbReference>
<dbReference type="SUPFAM" id="SSF57196">
    <property type="entry name" value="EGF/Laminin"/>
    <property type="match status" value="1"/>
</dbReference>
<dbReference type="InterPro" id="IPR000742">
    <property type="entry name" value="EGF"/>
</dbReference>
<feature type="domain" description="EGF-like" evidence="3">
    <location>
        <begin position="70"/>
        <end position="102"/>
    </location>
</feature>
<organism evidence="4 5">
    <name type="scientific">Anopheles maculatus</name>
    <dbReference type="NCBI Taxonomy" id="74869"/>
    <lineage>
        <taxon>Eukaryota</taxon>
        <taxon>Metazoa</taxon>
        <taxon>Ecdysozoa</taxon>
        <taxon>Arthropoda</taxon>
        <taxon>Hexapoda</taxon>
        <taxon>Insecta</taxon>
        <taxon>Pterygota</taxon>
        <taxon>Neoptera</taxon>
        <taxon>Endopterygota</taxon>
        <taxon>Diptera</taxon>
        <taxon>Nematocera</taxon>
        <taxon>Culicoidea</taxon>
        <taxon>Culicidae</taxon>
        <taxon>Anophelinae</taxon>
        <taxon>Anopheles</taxon>
        <taxon>Anopheles maculatus group</taxon>
    </lineage>
</organism>
<evidence type="ECO:0000313" key="5">
    <source>
        <dbReference type="Proteomes" id="UP000075901"/>
    </source>
</evidence>
<dbReference type="Proteomes" id="UP000075901">
    <property type="component" value="Unassembled WGS sequence"/>
</dbReference>
<evidence type="ECO:0000256" key="2">
    <source>
        <dbReference type="PROSITE-ProRule" id="PRU00076"/>
    </source>
</evidence>
<protein>
    <submittedName>
        <fullName evidence="4">EGF-like domain-containing protein</fullName>
    </submittedName>
</protein>
<keyword evidence="5" id="KW-1185">Reference proteome</keyword>
<dbReference type="Gene3D" id="2.10.25.10">
    <property type="entry name" value="Laminin"/>
    <property type="match status" value="1"/>
</dbReference>